<dbReference type="InterPro" id="IPR024775">
    <property type="entry name" value="DinB-like"/>
</dbReference>
<reference evidence="2 3" key="1">
    <citation type="journal article" date="2009" name="Stand. Genomic Sci.">
        <title>Complete genome sequence of Rhodothermus marinus type strain (R-10).</title>
        <authorList>
            <person name="Nolan M."/>
            <person name="Tindall B.J."/>
            <person name="Pomrenke H."/>
            <person name="Lapidus A."/>
            <person name="Copeland A."/>
            <person name="Glavina Del Rio T."/>
            <person name="Lucas S."/>
            <person name="Chen F."/>
            <person name="Tice H."/>
            <person name="Cheng J.F."/>
            <person name="Saunders E."/>
            <person name="Han C."/>
            <person name="Bruce D."/>
            <person name="Goodwin L."/>
            <person name="Chain P."/>
            <person name="Pitluck S."/>
            <person name="Ovchinikova G."/>
            <person name="Pati A."/>
            <person name="Ivanova N."/>
            <person name="Mavromatis K."/>
            <person name="Chen A."/>
            <person name="Palaniappan K."/>
            <person name="Land M."/>
            <person name="Hauser L."/>
            <person name="Chang Y.J."/>
            <person name="Jeffries C.D."/>
            <person name="Brettin T."/>
            <person name="Goker M."/>
            <person name="Bristow J."/>
            <person name="Eisen J.A."/>
            <person name="Markowitz V."/>
            <person name="Hugenholtz P."/>
            <person name="Kyrpides N.C."/>
            <person name="Klenk H.P."/>
            <person name="Detter J.C."/>
        </authorList>
    </citation>
    <scope>NUCLEOTIDE SEQUENCE [LARGE SCALE GENOMIC DNA]</scope>
    <source>
        <strain evidence="3">ATCC 43812 / DSM 4252 / R-10</strain>
    </source>
</reference>
<dbReference type="Proteomes" id="UP000002221">
    <property type="component" value="Chromosome"/>
</dbReference>
<evidence type="ECO:0000313" key="2">
    <source>
        <dbReference type="EMBL" id="ACY49502.1"/>
    </source>
</evidence>
<dbReference type="eggNOG" id="ENOG50310BH">
    <property type="taxonomic scope" value="Bacteria"/>
</dbReference>
<evidence type="ECO:0000259" key="1">
    <source>
        <dbReference type="Pfam" id="PF12867"/>
    </source>
</evidence>
<dbReference type="AlphaFoldDB" id="D0MG13"/>
<dbReference type="Pfam" id="PF12867">
    <property type="entry name" value="DinB_2"/>
    <property type="match status" value="1"/>
</dbReference>
<gene>
    <name evidence="2" type="ordered locus">Rmar_2630</name>
</gene>
<dbReference type="Gene3D" id="1.20.120.450">
    <property type="entry name" value="dinb family like domain"/>
    <property type="match status" value="1"/>
</dbReference>
<keyword evidence="3" id="KW-1185">Reference proteome</keyword>
<dbReference type="SUPFAM" id="SSF109854">
    <property type="entry name" value="DinB/YfiT-like putative metalloenzymes"/>
    <property type="match status" value="1"/>
</dbReference>
<proteinExistence type="predicted"/>
<protein>
    <recommendedName>
        <fullName evidence="1">DinB-like domain-containing protein</fullName>
    </recommendedName>
</protein>
<sequence length="175" mass="19923">MAGKPRDEAELRAALIDQLAYLLREIEALQQVIDLVPEPLQTARPLPEEPSLRETYGMLAAADERVFLPTIRALVAGQTEALALPDDRALQEAEDWNAQPLSAILERLQQARRELVALLRQASPEVWERTVRCGEEAWDLYRYAYFIIQHDTELLRALAYRLHAAHLPGRPRPVV</sequence>
<dbReference type="OrthoDB" id="9914350at2"/>
<dbReference type="InterPro" id="IPR034660">
    <property type="entry name" value="DinB/YfiT-like"/>
</dbReference>
<dbReference type="STRING" id="518766.Rmar_2630"/>
<dbReference type="RefSeq" id="WP_012845112.1">
    <property type="nucleotide sequence ID" value="NC_013501.1"/>
</dbReference>
<dbReference type="HOGENOM" id="CLU_1642514_0_0_10"/>
<name>D0MG13_RHOM4</name>
<feature type="domain" description="DinB-like" evidence="1">
    <location>
        <begin position="24"/>
        <end position="151"/>
    </location>
</feature>
<organism evidence="2 3">
    <name type="scientific">Rhodothermus marinus (strain ATCC 43812 / DSM 4252 / R-10)</name>
    <name type="common">Rhodothermus obamensis</name>
    <dbReference type="NCBI Taxonomy" id="518766"/>
    <lineage>
        <taxon>Bacteria</taxon>
        <taxon>Pseudomonadati</taxon>
        <taxon>Rhodothermota</taxon>
        <taxon>Rhodothermia</taxon>
        <taxon>Rhodothermales</taxon>
        <taxon>Rhodothermaceae</taxon>
        <taxon>Rhodothermus</taxon>
    </lineage>
</organism>
<accession>D0MG13</accession>
<dbReference type="EMBL" id="CP001807">
    <property type="protein sequence ID" value="ACY49502.1"/>
    <property type="molecule type" value="Genomic_DNA"/>
</dbReference>
<dbReference type="KEGG" id="rmr:Rmar_2630"/>
<evidence type="ECO:0000313" key="3">
    <source>
        <dbReference type="Proteomes" id="UP000002221"/>
    </source>
</evidence>